<feature type="compositionally biased region" description="Polar residues" evidence="1">
    <location>
        <begin position="101"/>
        <end position="112"/>
    </location>
</feature>
<dbReference type="Proteomes" id="UP000596661">
    <property type="component" value="Chromosome 4"/>
</dbReference>
<protein>
    <submittedName>
        <fullName evidence="2">Uncharacterized protein</fullName>
    </submittedName>
</protein>
<evidence type="ECO:0000256" key="1">
    <source>
        <dbReference type="SAM" id="MobiDB-lite"/>
    </source>
</evidence>
<organism evidence="2 3">
    <name type="scientific">Cannabis sativa</name>
    <name type="common">Hemp</name>
    <name type="synonym">Marijuana</name>
    <dbReference type="NCBI Taxonomy" id="3483"/>
    <lineage>
        <taxon>Eukaryota</taxon>
        <taxon>Viridiplantae</taxon>
        <taxon>Streptophyta</taxon>
        <taxon>Embryophyta</taxon>
        <taxon>Tracheophyta</taxon>
        <taxon>Spermatophyta</taxon>
        <taxon>Magnoliopsida</taxon>
        <taxon>eudicotyledons</taxon>
        <taxon>Gunneridae</taxon>
        <taxon>Pentapetalae</taxon>
        <taxon>rosids</taxon>
        <taxon>fabids</taxon>
        <taxon>Rosales</taxon>
        <taxon>Cannabaceae</taxon>
        <taxon>Cannabis</taxon>
    </lineage>
</organism>
<proteinExistence type="predicted"/>
<sequence>MALTRTKSSLCFACPDAKAGGTSNPQEVTSCQKGRQAPDVLAPPRTNAPMKFDPKDPETLGVHKDKSKGIATEEPKKTPSTKQPKKSKVADQPQQKRKGNHTSGHGDQTNSRGRVMEAPPLTYSSNHDEEVEQVPPVSNNSERGLSTNNLQRKLDAKQEKANAEKARPRGNDLRNHTNDRVRHIGTLLSSNIIFCTKDATPKPFCLINWFTMSSSSEQVGLSNTARGSSFARKKQKLVVTDFGMGGSGDHPRPPYTCLILDANRGVGLPQEGHPLQPSGDAEGEGSEQGPERVEIANDMETAPPSGKIMEVEALENLLAYRLGGEITPFVTELLDQVAESATKLPTEVWASCSSVVAFALAHYAKRRAIGAALLAERTTTEVGALVTELDQVWVANRDLDATNETLQAELLEAKFQIWGLLQANQQLEEESACQTCLIQNMKVIHDLYMETMGRMSGSEGYLFRVGQEVALLREVGSSIVLFRFCPRQLFILAFYATRWAKLYAKLPEMCMKGFRLVFSIISRIFSQKCILSLGSPLSITFWGRTQAYSSREDFA</sequence>
<reference evidence="2" key="2">
    <citation type="submission" date="2021-03" db="UniProtKB">
        <authorList>
            <consortium name="EnsemblPlants"/>
        </authorList>
    </citation>
    <scope>IDENTIFICATION</scope>
</reference>
<feature type="compositionally biased region" description="Polar residues" evidence="1">
    <location>
        <begin position="136"/>
        <end position="151"/>
    </location>
</feature>
<reference evidence="2" key="1">
    <citation type="submission" date="2018-11" db="EMBL/GenBank/DDBJ databases">
        <authorList>
            <person name="Grassa J C."/>
        </authorList>
    </citation>
    <scope>NUCLEOTIDE SEQUENCE [LARGE SCALE GENOMIC DNA]</scope>
</reference>
<evidence type="ECO:0000313" key="2">
    <source>
        <dbReference type="EnsemblPlants" id="cds.evm.model.04.473"/>
    </source>
</evidence>
<accession>A0A803PHK1</accession>
<feature type="compositionally biased region" description="Basic and acidic residues" evidence="1">
    <location>
        <begin position="152"/>
        <end position="177"/>
    </location>
</feature>
<feature type="compositionally biased region" description="Polar residues" evidence="1">
    <location>
        <begin position="21"/>
        <end position="33"/>
    </location>
</feature>
<dbReference type="AlphaFoldDB" id="A0A803PHK1"/>
<evidence type="ECO:0000313" key="3">
    <source>
        <dbReference type="Proteomes" id="UP000596661"/>
    </source>
</evidence>
<dbReference type="EnsemblPlants" id="evm.model.04.473">
    <property type="protein sequence ID" value="cds.evm.model.04.473"/>
    <property type="gene ID" value="evm.TU.04.473"/>
</dbReference>
<feature type="region of interest" description="Disordered" evidence="1">
    <location>
        <begin position="268"/>
        <end position="290"/>
    </location>
</feature>
<name>A0A803PHK1_CANSA</name>
<feature type="compositionally biased region" description="Basic and acidic residues" evidence="1">
    <location>
        <begin position="52"/>
        <end position="77"/>
    </location>
</feature>
<dbReference type="Gramene" id="evm.model.04.473">
    <property type="protein sequence ID" value="cds.evm.model.04.473"/>
    <property type="gene ID" value="evm.TU.04.473"/>
</dbReference>
<feature type="region of interest" description="Disordered" evidence="1">
    <location>
        <begin position="1"/>
        <end position="177"/>
    </location>
</feature>
<dbReference type="EMBL" id="UZAU01000360">
    <property type="status" value="NOT_ANNOTATED_CDS"/>
    <property type="molecule type" value="Genomic_DNA"/>
</dbReference>
<keyword evidence="3" id="KW-1185">Reference proteome</keyword>